<name>A0A218WY38_PUNGR</name>
<dbReference type="Proteomes" id="UP000197138">
    <property type="component" value="Unassembled WGS sequence"/>
</dbReference>
<organism evidence="2 3">
    <name type="scientific">Punica granatum</name>
    <name type="common">Pomegranate</name>
    <dbReference type="NCBI Taxonomy" id="22663"/>
    <lineage>
        <taxon>Eukaryota</taxon>
        <taxon>Viridiplantae</taxon>
        <taxon>Streptophyta</taxon>
        <taxon>Embryophyta</taxon>
        <taxon>Tracheophyta</taxon>
        <taxon>Spermatophyta</taxon>
        <taxon>Magnoliopsida</taxon>
        <taxon>eudicotyledons</taxon>
        <taxon>Gunneridae</taxon>
        <taxon>Pentapetalae</taxon>
        <taxon>rosids</taxon>
        <taxon>malvids</taxon>
        <taxon>Myrtales</taxon>
        <taxon>Lythraceae</taxon>
        <taxon>Punica</taxon>
    </lineage>
</organism>
<evidence type="ECO:0000313" key="2">
    <source>
        <dbReference type="EMBL" id="OWM77553.1"/>
    </source>
</evidence>
<sequence length="70" mass="8204">MEWNYPEDYQRIRPILEQALKEYNEEHQIPPPNSQDPYSPNPEALMQLDNLMQMDLNSPTEDQGQPNSSS</sequence>
<accession>A0A218WY38</accession>
<feature type="region of interest" description="Disordered" evidence="1">
    <location>
        <begin position="21"/>
        <end position="70"/>
    </location>
</feature>
<protein>
    <submittedName>
        <fullName evidence="2">Uncharacterized protein</fullName>
    </submittedName>
</protein>
<reference evidence="3" key="1">
    <citation type="journal article" date="2017" name="Plant J.">
        <title>The pomegranate (Punica granatum L.) genome and the genomics of punicalagin biosynthesis.</title>
        <authorList>
            <person name="Qin G."/>
            <person name="Xu C."/>
            <person name="Ming R."/>
            <person name="Tang H."/>
            <person name="Guyot R."/>
            <person name="Kramer E.M."/>
            <person name="Hu Y."/>
            <person name="Yi X."/>
            <person name="Qi Y."/>
            <person name="Xu X."/>
            <person name="Gao Z."/>
            <person name="Pan H."/>
            <person name="Jian J."/>
            <person name="Tian Y."/>
            <person name="Yue Z."/>
            <person name="Xu Y."/>
        </authorList>
    </citation>
    <scope>NUCLEOTIDE SEQUENCE [LARGE SCALE GENOMIC DNA]</scope>
    <source>
        <strain evidence="3">cv. Dabenzi</strain>
    </source>
</reference>
<proteinExistence type="predicted"/>
<gene>
    <name evidence="2" type="ORF">CDL15_Pgr016951</name>
</gene>
<evidence type="ECO:0000256" key="1">
    <source>
        <dbReference type="SAM" id="MobiDB-lite"/>
    </source>
</evidence>
<feature type="compositionally biased region" description="Low complexity" evidence="1">
    <location>
        <begin position="45"/>
        <end position="57"/>
    </location>
</feature>
<dbReference type="AlphaFoldDB" id="A0A218WY38"/>
<dbReference type="EMBL" id="MTKT01002534">
    <property type="protein sequence ID" value="OWM77553.1"/>
    <property type="molecule type" value="Genomic_DNA"/>
</dbReference>
<evidence type="ECO:0000313" key="3">
    <source>
        <dbReference type="Proteomes" id="UP000197138"/>
    </source>
</evidence>
<comment type="caution">
    <text evidence="2">The sequence shown here is derived from an EMBL/GenBank/DDBJ whole genome shotgun (WGS) entry which is preliminary data.</text>
</comment>
<feature type="compositionally biased region" description="Polar residues" evidence="1">
    <location>
        <begin position="58"/>
        <end position="70"/>
    </location>
</feature>